<feature type="compositionally biased region" description="Pro residues" evidence="1">
    <location>
        <begin position="99"/>
        <end position="108"/>
    </location>
</feature>
<keyword evidence="2" id="KW-0812">Transmembrane</keyword>
<evidence type="ECO:0000313" key="4">
    <source>
        <dbReference type="Proteomes" id="UP001239083"/>
    </source>
</evidence>
<evidence type="ECO:0000256" key="1">
    <source>
        <dbReference type="SAM" id="MobiDB-lite"/>
    </source>
</evidence>
<keyword evidence="2" id="KW-1133">Transmembrane helix</keyword>
<dbReference type="RefSeq" id="WP_307042099.1">
    <property type="nucleotide sequence ID" value="NZ_JAUSYY010000001.1"/>
</dbReference>
<sequence length="204" mass="20516">MVDGEHHGDGGVGTRRRRGRHAAPAVTGGLVAGRAWLLERRPHVLILAVTVVVVAVLGGAFSARSFAGAPQALDELASDSTTRPTSTDSAGPTSYAPILPSPGPPPSVSPAGPSAPREDSAEQAADVPSGSEAEPTAEPAPIAQPEGEAAPGATNPPDATSPPGATTPPDEAKAPADPKDQEDPESCVERRGFLELLLLGPSCP</sequence>
<evidence type="ECO:0000256" key="2">
    <source>
        <dbReference type="SAM" id="Phobius"/>
    </source>
</evidence>
<feature type="compositionally biased region" description="Low complexity" evidence="1">
    <location>
        <begin position="78"/>
        <end position="89"/>
    </location>
</feature>
<feature type="compositionally biased region" description="Basic and acidic residues" evidence="1">
    <location>
        <begin position="170"/>
        <end position="189"/>
    </location>
</feature>
<dbReference type="EMBL" id="JAUSYY010000001">
    <property type="protein sequence ID" value="MDQ0894671.1"/>
    <property type="molecule type" value="Genomic_DNA"/>
</dbReference>
<keyword evidence="4" id="KW-1185">Reference proteome</keyword>
<feature type="compositionally biased region" description="Low complexity" evidence="1">
    <location>
        <begin position="132"/>
        <end position="146"/>
    </location>
</feature>
<keyword evidence="2" id="KW-0472">Membrane</keyword>
<accession>A0ABU0RBR7</accession>
<comment type="caution">
    <text evidence="3">The sequence shown here is derived from an EMBL/GenBank/DDBJ whole genome shotgun (WGS) entry which is preliminary data.</text>
</comment>
<proteinExistence type="predicted"/>
<name>A0ABU0RBR7_9MICO</name>
<reference evidence="3 4" key="1">
    <citation type="submission" date="2023-07" db="EMBL/GenBank/DDBJ databases">
        <title>Comparative genomics of wheat-associated soil bacteria to identify genetic determinants of phenazine resistance.</title>
        <authorList>
            <person name="Mouncey N."/>
        </authorList>
    </citation>
    <scope>NUCLEOTIDE SEQUENCE [LARGE SCALE GENOMIC DNA]</scope>
    <source>
        <strain evidence="3 4">V3I3</strain>
    </source>
</reference>
<protein>
    <submittedName>
        <fullName evidence="3">Uncharacterized protein</fullName>
    </submittedName>
</protein>
<feature type="region of interest" description="Disordered" evidence="1">
    <location>
        <begin position="77"/>
        <end position="189"/>
    </location>
</feature>
<organism evidence="3 4">
    <name type="scientific">Agromyces ramosus</name>
    <dbReference type="NCBI Taxonomy" id="33879"/>
    <lineage>
        <taxon>Bacteria</taxon>
        <taxon>Bacillati</taxon>
        <taxon>Actinomycetota</taxon>
        <taxon>Actinomycetes</taxon>
        <taxon>Micrococcales</taxon>
        <taxon>Microbacteriaceae</taxon>
        <taxon>Agromyces</taxon>
    </lineage>
</organism>
<gene>
    <name evidence="3" type="ORF">QFZ26_002226</name>
</gene>
<evidence type="ECO:0000313" key="3">
    <source>
        <dbReference type="EMBL" id="MDQ0894671.1"/>
    </source>
</evidence>
<feature type="region of interest" description="Disordered" evidence="1">
    <location>
        <begin position="1"/>
        <end position="22"/>
    </location>
</feature>
<feature type="transmembrane region" description="Helical" evidence="2">
    <location>
        <begin position="44"/>
        <end position="63"/>
    </location>
</feature>
<dbReference type="Proteomes" id="UP001239083">
    <property type="component" value="Unassembled WGS sequence"/>
</dbReference>